<comment type="subcellular location">
    <subcellularLocation>
        <location evidence="1">Nucleus</location>
    </subcellularLocation>
</comment>
<evidence type="ECO:0000256" key="4">
    <source>
        <dbReference type="ARBA" id="ARBA00023125"/>
    </source>
</evidence>
<dbReference type="SUPFAM" id="SSF46689">
    <property type="entry name" value="Homeodomain-like"/>
    <property type="match status" value="1"/>
</dbReference>
<dbReference type="GO" id="GO:0009653">
    <property type="term" value="P:anatomical structure morphogenesis"/>
    <property type="evidence" value="ECO:0007669"/>
    <property type="project" value="UniProtKB-ARBA"/>
</dbReference>
<reference evidence="11" key="1">
    <citation type="submission" date="2020-03" db="EMBL/GenBank/DDBJ databases">
        <title>A high-quality chromosome-level genome assembly of a woody plant with both climbing and erect habits, Rhamnella rubrinervis.</title>
        <authorList>
            <person name="Lu Z."/>
            <person name="Yang Y."/>
            <person name="Zhu X."/>
            <person name="Sun Y."/>
        </authorList>
    </citation>
    <scope>NUCLEOTIDE SEQUENCE</scope>
    <source>
        <strain evidence="11">BYM</strain>
        <tissue evidence="11">Leaf</tissue>
    </source>
</reference>
<dbReference type="GO" id="GO:0040008">
    <property type="term" value="P:regulation of growth"/>
    <property type="evidence" value="ECO:0007669"/>
    <property type="project" value="UniProtKB-ARBA"/>
</dbReference>
<dbReference type="InterPro" id="IPR009057">
    <property type="entry name" value="Homeodomain-like_sf"/>
</dbReference>
<dbReference type="Pfam" id="PF00249">
    <property type="entry name" value="Myb_DNA-binding"/>
    <property type="match status" value="2"/>
</dbReference>
<feature type="domain" description="HTH myb-type" evidence="10">
    <location>
        <begin position="84"/>
        <end position="138"/>
    </location>
</feature>
<dbReference type="FunFam" id="1.10.10.60:FF:000119">
    <property type="entry name" value="Transcription factor GAMYB"/>
    <property type="match status" value="1"/>
</dbReference>
<evidence type="ECO:0000259" key="10">
    <source>
        <dbReference type="PROSITE" id="PS51294"/>
    </source>
</evidence>
<evidence type="ECO:0000256" key="8">
    <source>
        <dbReference type="SAM" id="MobiDB-lite"/>
    </source>
</evidence>
<keyword evidence="12" id="KW-1185">Reference proteome</keyword>
<dbReference type="CDD" id="cd00167">
    <property type="entry name" value="SANT"/>
    <property type="match status" value="2"/>
</dbReference>
<feature type="domain" description="HTH myb-type" evidence="10">
    <location>
        <begin position="33"/>
        <end position="83"/>
    </location>
</feature>
<dbReference type="PANTHER" id="PTHR47995:SF18">
    <property type="entry name" value="TRANSCRIPTION FACTOR MYB65"/>
    <property type="match status" value="1"/>
</dbReference>
<feature type="region of interest" description="Disordered" evidence="8">
    <location>
        <begin position="488"/>
        <end position="507"/>
    </location>
</feature>
<feature type="compositionally biased region" description="Gly residues" evidence="8">
    <location>
        <begin position="9"/>
        <end position="27"/>
    </location>
</feature>
<feature type="compositionally biased region" description="Polar residues" evidence="8">
    <location>
        <begin position="257"/>
        <end position="280"/>
    </location>
</feature>
<dbReference type="Gene3D" id="1.10.10.60">
    <property type="entry name" value="Homeodomain-like"/>
    <property type="match status" value="2"/>
</dbReference>
<feature type="compositionally biased region" description="Pro residues" evidence="8">
    <location>
        <begin position="162"/>
        <end position="171"/>
    </location>
</feature>
<evidence type="ECO:0000259" key="9">
    <source>
        <dbReference type="PROSITE" id="PS50090"/>
    </source>
</evidence>
<dbReference type="AlphaFoldDB" id="A0A8K0HKN5"/>
<feature type="region of interest" description="Disordered" evidence="8">
    <location>
        <begin position="412"/>
        <end position="436"/>
    </location>
</feature>
<evidence type="ECO:0000256" key="7">
    <source>
        <dbReference type="ARBA" id="ARBA00023242"/>
    </source>
</evidence>
<accession>A0A8K0HKN5</accession>
<proteinExistence type="predicted"/>
<feature type="compositionally biased region" description="Polar residues" evidence="8">
    <location>
        <begin position="176"/>
        <end position="185"/>
    </location>
</feature>
<feature type="domain" description="Myb-like" evidence="9">
    <location>
        <begin position="84"/>
        <end position="134"/>
    </location>
</feature>
<keyword evidence="2" id="KW-0677">Repeat</keyword>
<evidence type="ECO:0000256" key="1">
    <source>
        <dbReference type="ARBA" id="ARBA00004123"/>
    </source>
</evidence>
<evidence type="ECO:0000256" key="2">
    <source>
        <dbReference type="ARBA" id="ARBA00022737"/>
    </source>
</evidence>
<evidence type="ECO:0000256" key="3">
    <source>
        <dbReference type="ARBA" id="ARBA00023015"/>
    </source>
</evidence>
<keyword evidence="7" id="KW-0539">Nucleus</keyword>
<dbReference type="InterPro" id="IPR001005">
    <property type="entry name" value="SANT/Myb"/>
</dbReference>
<dbReference type="OrthoDB" id="2143914at2759"/>
<dbReference type="PROSITE" id="PS51294">
    <property type="entry name" value="HTH_MYB"/>
    <property type="match status" value="2"/>
</dbReference>
<feature type="region of interest" description="Disordered" evidence="8">
    <location>
        <begin position="1"/>
        <end position="29"/>
    </location>
</feature>
<dbReference type="SMART" id="SM00717">
    <property type="entry name" value="SANT"/>
    <property type="match status" value="2"/>
</dbReference>
<organism evidence="11 12">
    <name type="scientific">Rhamnella rubrinervis</name>
    <dbReference type="NCBI Taxonomy" id="2594499"/>
    <lineage>
        <taxon>Eukaryota</taxon>
        <taxon>Viridiplantae</taxon>
        <taxon>Streptophyta</taxon>
        <taxon>Embryophyta</taxon>
        <taxon>Tracheophyta</taxon>
        <taxon>Spermatophyta</taxon>
        <taxon>Magnoliopsida</taxon>
        <taxon>eudicotyledons</taxon>
        <taxon>Gunneridae</taxon>
        <taxon>Pentapetalae</taxon>
        <taxon>rosids</taxon>
        <taxon>fabids</taxon>
        <taxon>Rosales</taxon>
        <taxon>Rhamnaceae</taxon>
        <taxon>rhamnoid group</taxon>
        <taxon>Rhamneae</taxon>
        <taxon>Rhamnella</taxon>
    </lineage>
</organism>
<keyword evidence="3" id="KW-0805">Transcription regulation</keyword>
<dbReference type="Proteomes" id="UP000796880">
    <property type="component" value="Unassembled WGS sequence"/>
</dbReference>
<dbReference type="GO" id="GO:0003677">
    <property type="term" value="F:DNA binding"/>
    <property type="evidence" value="ECO:0007669"/>
    <property type="project" value="UniProtKB-KW"/>
</dbReference>
<dbReference type="GO" id="GO:0048235">
    <property type="term" value="P:pollen sperm cell differentiation"/>
    <property type="evidence" value="ECO:0007669"/>
    <property type="project" value="UniProtKB-ARBA"/>
</dbReference>
<dbReference type="FunFam" id="1.10.10.60:FF:000001">
    <property type="entry name" value="MYB-related transcription factor"/>
    <property type="match status" value="1"/>
</dbReference>
<protein>
    <submittedName>
        <fullName evidence="11">Uncharacterized protein</fullName>
    </submittedName>
</protein>
<feature type="compositionally biased region" description="Low complexity" evidence="8">
    <location>
        <begin position="150"/>
        <end position="161"/>
    </location>
</feature>
<keyword evidence="5" id="KW-0010">Activator</keyword>
<sequence length="507" mass="55393">MTPINGGAMSEGGSSGSSGGRGGGSNGVDGILTLKKGPWTAAEDQILMEYVKKHGEGNWNSVQRNSGLNRCGKSCRLRWANHLRPNLKKGAFTPEEERLILELHAKYGNKWARMAAQLPGRTDNEIKNYWNTRVKRRKRQGLPLYPSDIQQSQPNTSTPTSPMTPTPPGTPLIPTFSFQSPSHSQSLVPLSHTSPHPSPLSSPHHHNQSHSPTFASLPVFEPTTTTSFSFSSPFTFHRPAPMLGTPLRFKRYGNGGTPSSSIPYSSAPQTSSPLLGNSVTHTSLPDMNSFQFPMTFNTTLPQTIRTHHHQQFESDLMGSCGSICSVKSELPSSQLSQIHSEITIDNTVNNSSTNHHQQGSCGLLEDLLDEAHGLSYSGGDNSRRSASSFGSREGKRVLDAFSLWESSSSFNSSSEMKKTEQAKDQSSQSMPEDLSKLSNFVPSTMNQVQDWNNTDSHSSREISNGRNLGVTDDHIGLEMQHLASLFHSSTSDHDKAPDPWDNLPGIC</sequence>
<keyword evidence="6" id="KW-0804">Transcription</keyword>
<name>A0A8K0HKN5_9ROSA</name>
<evidence type="ECO:0000313" key="11">
    <source>
        <dbReference type="EMBL" id="KAF3453450.1"/>
    </source>
</evidence>
<feature type="compositionally biased region" description="Low complexity" evidence="8">
    <location>
        <begin position="186"/>
        <end position="202"/>
    </location>
</feature>
<dbReference type="GO" id="GO:0005634">
    <property type="term" value="C:nucleus"/>
    <property type="evidence" value="ECO:0007669"/>
    <property type="project" value="UniProtKB-SubCell"/>
</dbReference>
<dbReference type="GO" id="GO:0045893">
    <property type="term" value="P:positive regulation of DNA-templated transcription"/>
    <property type="evidence" value="ECO:0007669"/>
    <property type="project" value="UniProtKB-ARBA"/>
</dbReference>
<feature type="compositionally biased region" description="Polar residues" evidence="8">
    <location>
        <begin position="424"/>
        <end position="436"/>
    </location>
</feature>
<feature type="region of interest" description="Disordered" evidence="8">
    <location>
        <begin position="140"/>
        <end position="218"/>
    </location>
</feature>
<comment type="caution">
    <text evidence="11">The sequence shown here is derived from an EMBL/GenBank/DDBJ whole genome shotgun (WGS) entry which is preliminary data.</text>
</comment>
<feature type="domain" description="Myb-like" evidence="9">
    <location>
        <begin position="34"/>
        <end position="83"/>
    </location>
</feature>
<dbReference type="InterPro" id="IPR017930">
    <property type="entry name" value="Myb_dom"/>
</dbReference>
<dbReference type="PROSITE" id="PS50090">
    <property type="entry name" value="MYB_LIKE"/>
    <property type="match status" value="2"/>
</dbReference>
<dbReference type="PANTHER" id="PTHR47995">
    <property type="entry name" value="TRANSCRIPTION FACTOR MYB33-RELATED"/>
    <property type="match status" value="1"/>
</dbReference>
<evidence type="ECO:0000313" key="12">
    <source>
        <dbReference type="Proteomes" id="UP000796880"/>
    </source>
</evidence>
<feature type="region of interest" description="Disordered" evidence="8">
    <location>
        <begin position="249"/>
        <end position="280"/>
    </location>
</feature>
<evidence type="ECO:0000256" key="6">
    <source>
        <dbReference type="ARBA" id="ARBA00023163"/>
    </source>
</evidence>
<evidence type="ECO:0000256" key="5">
    <source>
        <dbReference type="ARBA" id="ARBA00023159"/>
    </source>
</evidence>
<dbReference type="EMBL" id="VOIH02000002">
    <property type="protein sequence ID" value="KAF3453450.1"/>
    <property type="molecule type" value="Genomic_DNA"/>
</dbReference>
<keyword evidence="4" id="KW-0238">DNA-binding</keyword>
<gene>
    <name evidence="11" type="ORF">FNV43_RR03890</name>
</gene>